<comment type="caution">
    <text evidence="1">The sequence shown here is derived from an EMBL/GenBank/DDBJ whole genome shotgun (WGS) entry which is preliminary data.</text>
</comment>
<gene>
    <name evidence="1" type="ORF">BLA29_002704</name>
</gene>
<dbReference type="Proteomes" id="UP000194236">
    <property type="component" value="Unassembled WGS sequence"/>
</dbReference>
<accession>A0A1Y3BMY5</accession>
<sequence>MHQQMRYEAEYFDDKKRLLRAIFNETLTQCNDALQKRNISKGKL</sequence>
<reference evidence="1 2" key="1">
    <citation type="submission" date="2017-03" db="EMBL/GenBank/DDBJ databases">
        <title>Genome Survey of Euroglyphus maynei.</title>
        <authorList>
            <person name="Arlian L.G."/>
            <person name="Morgan M.S."/>
            <person name="Rider S.D."/>
        </authorList>
    </citation>
    <scope>NUCLEOTIDE SEQUENCE [LARGE SCALE GENOMIC DNA]</scope>
    <source>
        <strain evidence="1">Arlian Lab</strain>
        <tissue evidence="1">Whole body</tissue>
    </source>
</reference>
<name>A0A1Y3BMY5_EURMA</name>
<protein>
    <submittedName>
        <fullName evidence="1">Uncharacterized protein</fullName>
    </submittedName>
</protein>
<keyword evidence="2" id="KW-1185">Reference proteome</keyword>
<proteinExistence type="predicted"/>
<dbReference type="AlphaFoldDB" id="A0A1Y3BMY5"/>
<evidence type="ECO:0000313" key="1">
    <source>
        <dbReference type="EMBL" id="OTF82340.1"/>
    </source>
</evidence>
<dbReference type="EMBL" id="MUJZ01008924">
    <property type="protein sequence ID" value="OTF82340.1"/>
    <property type="molecule type" value="Genomic_DNA"/>
</dbReference>
<organism evidence="1 2">
    <name type="scientific">Euroglyphus maynei</name>
    <name type="common">Mayne's house dust mite</name>
    <dbReference type="NCBI Taxonomy" id="6958"/>
    <lineage>
        <taxon>Eukaryota</taxon>
        <taxon>Metazoa</taxon>
        <taxon>Ecdysozoa</taxon>
        <taxon>Arthropoda</taxon>
        <taxon>Chelicerata</taxon>
        <taxon>Arachnida</taxon>
        <taxon>Acari</taxon>
        <taxon>Acariformes</taxon>
        <taxon>Sarcoptiformes</taxon>
        <taxon>Astigmata</taxon>
        <taxon>Psoroptidia</taxon>
        <taxon>Analgoidea</taxon>
        <taxon>Pyroglyphidae</taxon>
        <taxon>Pyroglyphinae</taxon>
        <taxon>Euroglyphus</taxon>
    </lineage>
</organism>
<evidence type="ECO:0000313" key="2">
    <source>
        <dbReference type="Proteomes" id="UP000194236"/>
    </source>
</evidence>